<dbReference type="EMBL" id="AP014706">
    <property type="protein sequence ID" value="BAQ49915.1"/>
    <property type="molecule type" value="Genomic_DNA"/>
</dbReference>
<dbReference type="PATRIC" id="fig|270351.10.peg.7045"/>
<feature type="chain" id="PRO_5002200213" description="PRC-barrel domain-containing protein" evidence="1">
    <location>
        <begin position="24"/>
        <end position="174"/>
    </location>
</feature>
<keyword evidence="2" id="KW-0614">Plasmid</keyword>
<name>A0A0C6G1R7_9HYPH</name>
<keyword evidence="1" id="KW-0732">Signal</keyword>
<gene>
    <name evidence="2" type="ORF">Maq22A_2p40610</name>
</gene>
<geneLocation type="plasmid" evidence="3">
    <name>pMaq22A_2p DNA</name>
</geneLocation>
<proteinExistence type="predicted"/>
<dbReference type="KEGG" id="maqu:Maq22A_2p40610"/>
<evidence type="ECO:0000313" key="3">
    <source>
        <dbReference type="Proteomes" id="UP000061432"/>
    </source>
</evidence>
<protein>
    <recommendedName>
        <fullName evidence="4">PRC-barrel domain-containing protein</fullName>
    </recommendedName>
</protein>
<reference evidence="3" key="2">
    <citation type="submission" date="2015-01" db="EMBL/GenBank/DDBJ databases">
        <title>Complete genome sequence of Methylobacterium aquaticum strain 22A.</title>
        <authorList>
            <person name="Tani A."/>
            <person name="Ogura Y."/>
            <person name="Hayashi T."/>
        </authorList>
    </citation>
    <scope>NUCLEOTIDE SEQUENCE [LARGE SCALE GENOMIC DNA]</scope>
    <source>
        <strain evidence="3">MA-22A</strain>
        <plasmid evidence="3">Plasmid pMaq22A_2p DNA</plasmid>
    </source>
</reference>
<organism evidence="2 3">
    <name type="scientific">Methylobacterium aquaticum</name>
    <dbReference type="NCBI Taxonomy" id="270351"/>
    <lineage>
        <taxon>Bacteria</taxon>
        <taxon>Pseudomonadati</taxon>
        <taxon>Pseudomonadota</taxon>
        <taxon>Alphaproteobacteria</taxon>
        <taxon>Hyphomicrobiales</taxon>
        <taxon>Methylobacteriaceae</taxon>
        <taxon>Methylobacterium</taxon>
    </lineage>
</organism>
<dbReference type="RefSeq" id="WP_060851030.1">
    <property type="nucleotide sequence ID" value="NZ_AP014706.1"/>
</dbReference>
<evidence type="ECO:0000313" key="2">
    <source>
        <dbReference type="EMBL" id="BAQ49915.1"/>
    </source>
</evidence>
<evidence type="ECO:0000256" key="1">
    <source>
        <dbReference type="SAM" id="SignalP"/>
    </source>
</evidence>
<reference evidence="2 3" key="1">
    <citation type="journal article" date="2015" name="Genome Announc.">
        <title>Complete Genome Sequence of Methylobacterium aquaticum Strain 22A, Isolated from Racomitrium japonicum Moss.</title>
        <authorList>
            <person name="Tani A."/>
            <person name="Ogura Y."/>
            <person name="Hayashi T."/>
            <person name="Kimbara K."/>
        </authorList>
    </citation>
    <scope>NUCLEOTIDE SEQUENCE [LARGE SCALE GENOMIC DNA]</scope>
    <source>
        <strain evidence="2 3">MA-22A</strain>
        <plasmid evidence="3">Plasmid pMaq22A_2p DNA</plasmid>
    </source>
</reference>
<dbReference type="OrthoDB" id="7998280at2"/>
<feature type="signal peptide" evidence="1">
    <location>
        <begin position="1"/>
        <end position="23"/>
    </location>
</feature>
<dbReference type="AlphaFoldDB" id="A0A0C6G1R7"/>
<accession>A0A0C6G1R7</accession>
<sequence length="174" mass="18132">MSARTASGLAACLTLALSVAAQAQTAGPSPAPGHMPVPGMTVPDMAARAARRFPQPVRVGDLAGRLLLQPEESQPVLGRVTGLVRRGDGALEVVVRLDGAWGLGWLGLQRIEWSGFGPRLVAVPVEAVALLGEHVALMGLTPERLRALPSLAPDSVAEIPPDATIRVGIVRPFH</sequence>
<dbReference type="Proteomes" id="UP000061432">
    <property type="component" value="Plasmid pMaq22A_2p"/>
</dbReference>
<evidence type="ECO:0008006" key="4">
    <source>
        <dbReference type="Google" id="ProtNLM"/>
    </source>
</evidence>